<keyword evidence="1" id="KW-0732">Signal</keyword>
<dbReference type="RefSeq" id="WP_103561176.1">
    <property type="nucleotide sequence ID" value="NZ_MTBP01000001.1"/>
</dbReference>
<gene>
    <name evidence="2" type="ORF">BTM25_05600</name>
</gene>
<evidence type="ECO:0000313" key="3">
    <source>
        <dbReference type="Proteomes" id="UP000242367"/>
    </source>
</evidence>
<protein>
    <recommendedName>
        <fullName evidence="4">Carboxypeptidase regulatory-like domain-containing protein</fullName>
    </recommendedName>
</protein>
<dbReference type="EMBL" id="MTBP01000001">
    <property type="protein sequence ID" value="POM26171.1"/>
    <property type="molecule type" value="Genomic_DNA"/>
</dbReference>
<sequence length="636" mass="67509" precursor="true">MRKSFVLSLAATALLAAAPPALAAAPDVQAGVTLAASGAQRVLTLTVTAKDPVGIAKVEAVLRTKDGTSFQTVSDFVRSSGTDADGVWTASYRSDIENHPGTITADVTVVNHDGESTVRPVSYNDCYPTTIEATSTPERLDLDHPAAHITGRLLARRASDEEPVPVPGATLNVVPNKTVTTAEDGTFALDLRGRVQTTISFPAAGRYCRAPYKDMRFTVDQSEVTLTARKTAPSPLPVGTPVVVSGTVTRTRADGTTVPVEGISVRLTPTIGNRSVVATTAADGTYSISFVPQGTGNWNVYAEGSIYTVQSPALWGDVLVQDKTPTFSPLTVTPSPVARTRPVDITATVSRTAVDGTRTPLWGEEVFLEFSSDGKTGWTTLDELRVRDGKVYATIDADRNGYVRLRYAGDTATKPGTSEARFLDVRTGTEFTHFNAAPEPISPGGRLTVSGELLRLPGTSWIPAGSGTPITIQFRADGSTAWTTMGTTTTDKNGVFRKTFTASKSGTWRATYAGSATYTPAASGTDNVRVGRRTAFAKGFNVTPEPVRRRATATAAGKLLRYAGGWRPAARGTKVELQFRPSGSSAWKYFGYAWTNADGTFRLAFSAPADGTWRAVYAGSATYLPATSGTDYVDVR</sequence>
<dbReference type="AlphaFoldDB" id="A0A2P4UM94"/>
<proteinExistence type="predicted"/>
<comment type="caution">
    <text evidence="2">The sequence shown here is derived from an EMBL/GenBank/DDBJ whole genome shotgun (WGS) entry which is preliminary data.</text>
</comment>
<dbReference type="Proteomes" id="UP000242367">
    <property type="component" value="Unassembled WGS sequence"/>
</dbReference>
<reference evidence="2 3" key="1">
    <citation type="journal article" date="2017" name="Chemistry">
        <title>Isolation, Biosynthesis and Chemical Modifications of Rubterolones A-F: Rare Tropolone Alkaloids from Actinomadura sp. 5-2.</title>
        <authorList>
            <person name="Guo H."/>
            <person name="Benndorf R."/>
            <person name="Leichnitz D."/>
            <person name="Klassen J.L."/>
            <person name="Vollmers J."/>
            <person name="Gorls H."/>
            <person name="Steinacker M."/>
            <person name="Weigel C."/>
            <person name="Dahse H.M."/>
            <person name="Kaster A.K."/>
            <person name="de Beer Z.W."/>
            <person name="Poulsen M."/>
            <person name="Beemelmanns C."/>
        </authorList>
    </citation>
    <scope>NUCLEOTIDE SEQUENCE [LARGE SCALE GENOMIC DNA]</scope>
    <source>
        <strain evidence="2 3">5-2</strain>
    </source>
</reference>
<evidence type="ECO:0000313" key="2">
    <source>
        <dbReference type="EMBL" id="POM26171.1"/>
    </source>
</evidence>
<feature type="signal peptide" evidence="1">
    <location>
        <begin position="1"/>
        <end position="23"/>
    </location>
</feature>
<organism evidence="2 3">
    <name type="scientific">Actinomadura rubteroloni</name>
    <dbReference type="NCBI Taxonomy" id="1926885"/>
    <lineage>
        <taxon>Bacteria</taxon>
        <taxon>Bacillati</taxon>
        <taxon>Actinomycetota</taxon>
        <taxon>Actinomycetes</taxon>
        <taxon>Streptosporangiales</taxon>
        <taxon>Thermomonosporaceae</taxon>
        <taxon>Actinomadura</taxon>
    </lineage>
</organism>
<name>A0A2P4UM94_9ACTN</name>
<evidence type="ECO:0008006" key="4">
    <source>
        <dbReference type="Google" id="ProtNLM"/>
    </source>
</evidence>
<feature type="chain" id="PRO_5015112870" description="Carboxypeptidase regulatory-like domain-containing protein" evidence="1">
    <location>
        <begin position="24"/>
        <end position="636"/>
    </location>
</feature>
<accession>A0A2P4UM94</accession>
<dbReference type="InterPro" id="IPR008969">
    <property type="entry name" value="CarboxyPept-like_regulatory"/>
</dbReference>
<evidence type="ECO:0000256" key="1">
    <source>
        <dbReference type="SAM" id="SignalP"/>
    </source>
</evidence>
<keyword evidence="3" id="KW-1185">Reference proteome</keyword>
<dbReference type="SUPFAM" id="SSF49464">
    <property type="entry name" value="Carboxypeptidase regulatory domain-like"/>
    <property type="match status" value="1"/>
</dbReference>